<accession>A0ABD5MMW1</accession>
<reference evidence="1" key="1">
    <citation type="submission" date="2024-09" db="EMBL/GenBank/DDBJ databases">
        <authorList>
            <person name="Sun Q."/>
        </authorList>
    </citation>
    <scope>NUCLEOTIDE SEQUENCE [LARGE SCALE GENOMIC DNA]</scope>
    <source>
        <strain evidence="1">JCM 31273</strain>
    </source>
</reference>
<name>A0ABD5MMW1_9EURY</name>
<evidence type="ECO:0000313" key="2">
    <source>
        <dbReference type="Proteomes" id="UP001589595"/>
    </source>
</evidence>
<keyword evidence="2" id="KW-1185">Reference proteome</keyword>
<sequence length="182" mass="19531">MRDVFEEGSTLILGPSNVGKTRLTARALGRWVRQNGPSGVVVLEFAPELKRDGTVLGGRLSRFTSVPDDAFHGVVEVDAPRAESDTEDGALTLARGNAERAFRVLAAAPANPTAVFVNDATIALQADADRADALTDYCDHASVTVCNAFESDELGIEDSVSRNERTSLQSLRTWADRVVELS</sequence>
<dbReference type="RefSeq" id="WP_222923673.1">
    <property type="nucleotide sequence ID" value="NZ_CP082287.1"/>
</dbReference>
<protein>
    <submittedName>
        <fullName evidence="1">Uncharacterized protein</fullName>
    </submittedName>
</protein>
<gene>
    <name evidence="1" type="ORF">ACFFOL_06435</name>
</gene>
<evidence type="ECO:0000313" key="1">
    <source>
        <dbReference type="EMBL" id="MFB9823805.1"/>
    </source>
</evidence>
<organism evidence="1 2">
    <name type="scientific">Halobaculum roseum</name>
    <dbReference type="NCBI Taxonomy" id="2175149"/>
    <lineage>
        <taxon>Archaea</taxon>
        <taxon>Methanobacteriati</taxon>
        <taxon>Methanobacteriota</taxon>
        <taxon>Stenosarchaea group</taxon>
        <taxon>Halobacteria</taxon>
        <taxon>Halobacteriales</taxon>
        <taxon>Haloferacaceae</taxon>
        <taxon>Halobaculum</taxon>
    </lineage>
</organism>
<dbReference type="EMBL" id="JBHMAJ010000005">
    <property type="protein sequence ID" value="MFB9823805.1"/>
    <property type="molecule type" value="Genomic_DNA"/>
</dbReference>
<dbReference type="GeneID" id="67212365"/>
<dbReference type="Proteomes" id="UP001589595">
    <property type="component" value="Unassembled WGS sequence"/>
</dbReference>
<proteinExistence type="predicted"/>
<dbReference type="AlphaFoldDB" id="A0ABD5MMW1"/>
<comment type="caution">
    <text evidence="1">The sequence shown here is derived from an EMBL/GenBank/DDBJ whole genome shotgun (WGS) entry which is preliminary data.</text>
</comment>